<dbReference type="GeneID" id="30013271"/>
<dbReference type="GO" id="GO:0005801">
    <property type="term" value="C:cis-Golgi network"/>
    <property type="evidence" value="ECO:0007669"/>
    <property type="project" value="TreeGrafter"/>
</dbReference>
<dbReference type="CDD" id="cd14944">
    <property type="entry name" value="TRAPPC6A_Trs33"/>
    <property type="match status" value="1"/>
</dbReference>
<dbReference type="Proteomes" id="UP000078343">
    <property type="component" value="Unassembled WGS sequence"/>
</dbReference>
<accession>A0A178ZBY3</accession>
<dbReference type="AlphaFoldDB" id="A0A178ZBY3"/>
<sequence length="274" mass="29417">MAAPAPTDLPLDADSRLVSLSCFDLLLIELVPLAERMARAYEASLDRPLPSPTSSSTTTKRTSKGPPPTTTSATNTTVATASSNTSTPSITVTGATTTAAASSQPSNTTGTLLAADGLPATNIFADSVYVRLERLGFRVGEGLSERISRDRPRFNQAGLNGANVGNVNDHHLDVIKFLCKDIWGVVWRKQVDNLKTNHRGVFVLTDNKFRPLTRMSMANHAEALQRARPHLFFPCGVIRGVLSSLGIKATVQAETIELPGAIFQITTVQPQIRP</sequence>
<dbReference type="Pfam" id="PF04051">
    <property type="entry name" value="TRAPP"/>
    <property type="match status" value="1"/>
</dbReference>
<dbReference type="EMBL" id="LVYI01000008">
    <property type="protein sequence ID" value="OAP56991.1"/>
    <property type="molecule type" value="Genomic_DNA"/>
</dbReference>
<dbReference type="RefSeq" id="XP_018690358.1">
    <property type="nucleotide sequence ID" value="XM_018840611.1"/>
</dbReference>
<proteinExistence type="inferred from homology"/>
<dbReference type="SUPFAM" id="SSF111126">
    <property type="entry name" value="Ligand-binding domain in the NO signalling and Golgi transport"/>
    <property type="match status" value="1"/>
</dbReference>
<gene>
    <name evidence="3" type="ORF">AYL99_09103</name>
</gene>
<comment type="similarity">
    <text evidence="1">Belongs to the TRAPP small subunits family. BET3 subfamily.</text>
</comment>
<dbReference type="Gene3D" id="3.30.1380.20">
    <property type="entry name" value="Trafficking protein particle complex subunit 3"/>
    <property type="match status" value="1"/>
</dbReference>
<protein>
    <recommendedName>
        <fullName evidence="5">Trafficking protein particle complex subunit 6B</fullName>
    </recommendedName>
</protein>
<organism evidence="3 4">
    <name type="scientific">Fonsecaea erecta</name>
    <dbReference type="NCBI Taxonomy" id="1367422"/>
    <lineage>
        <taxon>Eukaryota</taxon>
        <taxon>Fungi</taxon>
        <taxon>Dikarya</taxon>
        <taxon>Ascomycota</taxon>
        <taxon>Pezizomycotina</taxon>
        <taxon>Eurotiomycetes</taxon>
        <taxon>Chaetothyriomycetidae</taxon>
        <taxon>Chaetothyriales</taxon>
        <taxon>Herpotrichiellaceae</taxon>
        <taxon>Fonsecaea</taxon>
    </lineage>
</organism>
<dbReference type="PANTHER" id="PTHR12817:SF0">
    <property type="entry name" value="GEO08327P1"/>
    <property type="match status" value="1"/>
</dbReference>
<reference evidence="3 4" key="1">
    <citation type="submission" date="2016-04" db="EMBL/GenBank/DDBJ databases">
        <title>Draft genome of Fonsecaea erecta CBS 125763.</title>
        <authorList>
            <person name="Weiss V.A."/>
            <person name="Vicente V.A."/>
            <person name="Raittz R.T."/>
            <person name="Moreno L.F."/>
            <person name="De Souza E.M."/>
            <person name="Pedrosa F.O."/>
            <person name="Steffens M.B."/>
            <person name="Faoro H."/>
            <person name="Tadra-Sfeir M.Z."/>
            <person name="Najafzadeh M.J."/>
            <person name="Felipe M.S."/>
            <person name="Teixeira M."/>
            <person name="Sun J."/>
            <person name="Xi L."/>
            <person name="Gomes R."/>
            <person name="De Azevedo C.M."/>
            <person name="Salgado C.G."/>
            <person name="Da Silva M.B."/>
            <person name="Nascimento M.F."/>
            <person name="Queiroz-Telles F."/>
            <person name="Attili D.S."/>
            <person name="Gorbushina A."/>
        </authorList>
    </citation>
    <scope>NUCLEOTIDE SEQUENCE [LARGE SCALE GENOMIC DNA]</scope>
    <source>
        <strain evidence="3 4">CBS 125763</strain>
    </source>
</reference>
<evidence type="ECO:0000256" key="1">
    <source>
        <dbReference type="ARBA" id="ARBA00006218"/>
    </source>
</evidence>
<dbReference type="GO" id="GO:0006888">
    <property type="term" value="P:endoplasmic reticulum to Golgi vesicle-mediated transport"/>
    <property type="evidence" value="ECO:0007669"/>
    <property type="project" value="TreeGrafter"/>
</dbReference>
<evidence type="ECO:0000313" key="4">
    <source>
        <dbReference type="Proteomes" id="UP000078343"/>
    </source>
</evidence>
<keyword evidence="4" id="KW-1185">Reference proteome</keyword>
<dbReference type="InterPro" id="IPR024096">
    <property type="entry name" value="NO_sig/Golgi_transp_ligand-bd"/>
</dbReference>
<name>A0A178ZBY3_9EURO</name>
<comment type="caution">
    <text evidence="3">The sequence shown here is derived from an EMBL/GenBank/DDBJ whole genome shotgun (WGS) entry which is preliminary data.</text>
</comment>
<dbReference type="InterPro" id="IPR007194">
    <property type="entry name" value="TRAPP_component"/>
</dbReference>
<feature type="compositionally biased region" description="Low complexity" evidence="2">
    <location>
        <begin position="70"/>
        <end position="90"/>
    </location>
</feature>
<dbReference type="OrthoDB" id="941624at2759"/>
<dbReference type="PANTHER" id="PTHR12817">
    <property type="entry name" value="TRAFFICKING PROTEIN PARTICLE COMPLEX SUBUNIT 6B"/>
    <property type="match status" value="1"/>
</dbReference>
<feature type="region of interest" description="Disordered" evidence="2">
    <location>
        <begin position="45"/>
        <end position="90"/>
    </location>
</feature>
<evidence type="ECO:0000313" key="3">
    <source>
        <dbReference type="EMBL" id="OAP56991.1"/>
    </source>
</evidence>
<dbReference type="GO" id="GO:0005802">
    <property type="term" value="C:trans-Golgi network"/>
    <property type="evidence" value="ECO:0007669"/>
    <property type="project" value="TreeGrafter"/>
</dbReference>
<dbReference type="GO" id="GO:0030008">
    <property type="term" value="C:TRAPP complex"/>
    <property type="evidence" value="ECO:0007669"/>
    <property type="project" value="TreeGrafter"/>
</dbReference>
<evidence type="ECO:0000256" key="2">
    <source>
        <dbReference type="SAM" id="MobiDB-lite"/>
    </source>
</evidence>
<dbReference type="InterPro" id="IPR037992">
    <property type="entry name" value="TRAPPC6/Trs33"/>
</dbReference>
<dbReference type="STRING" id="1367422.A0A178ZBY3"/>
<evidence type="ECO:0008006" key="5">
    <source>
        <dbReference type="Google" id="ProtNLM"/>
    </source>
</evidence>